<evidence type="ECO:0000313" key="2">
    <source>
        <dbReference type="Proteomes" id="UP001489719"/>
    </source>
</evidence>
<keyword evidence="2" id="KW-1185">Reference proteome</keyword>
<dbReference type="EMBL" id="MU970228">
    <property type="protein sequence ID" value="KAK9319105.1"/>
    <property type="molecule type" value="Genomic_DNA"/>
</dbReference>
<accession>A0ACC3TDR0</accession>
<evidence type="ECO:0000313" key="1">
    <source>
        <dbReference type="EMBL" id="KAK9319105.1"/>
    </source>
</evidence>
<sequence>MPLTFSRNSKPSAAELGEGHRNAKLPKSTVRRQSKFARIFGKNGNKDESHHLGSQPSVKHSDATRCTSRFGTLFKSKKPSIGDFLPGPTAEDTIPSAAEFPNRDLDGNCVSARVARTMERHGHANTLKCTLRTIFSKQKPKARRQEIPFDLPAKAVVDATDVQHRVAHHDGSIVTEITTTTHEVSVQPVLDANAFAEDTHPVWSFISSFSDQENTKLGRTKGSTFFKNAKGLHPISHQVGQLMGTIRSNKSMKMDSLPCEMSDPPVASVVGINEHGVNSGYIDEHQSASNLDEEELTDQAQDSVKATGSQELSIETVSGEALRISEVTTTDQHYVSAAVEQPSLIASESDDNVHNRIDDTLDAVNAFLQSDEYASEQAISEWDCVVEKVFPFNVKNNAFRGDYRTMYETSDAPEVTARDDTSTFQIGPTDSVVGLMATFVRYMLSESEGRLSDSPASSSSSSVASIYTNVFNRRFVGSCQNADVAGNYGPQVQNILKGSWNFISSYIPKDITRLIGSKSQQDQTDPGWHGLDNLGSGNLYGSVSYSPMKQIEPGVFTASDSTMIKGATSALLQPKLPGFKRIAQIGSYS</sequence>
<protein>
    <submittedName>
        <fullName evidence="1">Uncharacterized protein</fullName>
    </submittedName>
</protein>
<reference evidence="2" key="1">
    <citation type="journal article" date="2024" name="Front. Bioeng. Biotechnol.">
        <title>Genome-scale model development and genomic sequencing of the oleaginous clade Lipomyces.</title>
        <authorList>
            <person name="Czajka J.J."/>
            <person name="Han Y."/>
            <person name="Kim J."/>
            <person name="Mondo S.J."/>
            <person name="Hofstad B.A."/>
            <person name="Robles A."/>
            <person name="Haridas S."/>
            <person name="Riley R."/>
            <person name="LaButti K."/>
            <person name="Pangilinan J."/>
            <person name="Andreopoulos W."/>
            <person name="Lipzen A."/>
            <person name="Yan J."/>
            <person name="Wang M."/>
            <person name="Ng V."/>
            <person name="Grigoriev I.V."/>
            <person name="Spatafora J.W."/>
            <person name="Magnuson J.K."/>
            <person name="Baker S.E."/>
            <person name="Pomraning K.R."/>
        </authorList>
    </citation>
    <scope>NUCLEOTIDE SEQUENCE [LARGE SCALE GENOMIC DNA]</scope>
    <source>
        <strain evidence="2">CBS 10300</strain>
    </source>
</reference>
<name>A0ACC3TDR0_9ASCO</name>
<proteinExistence type="predicted"/>
<gene>
    <name evidence="1" type="ORF">V1517DRAFT_67106</name>
</gene>
<organism evidence="1 2">
    <name type="scientific">Lipomyces orientalis</name>
    <dbReference type="NCBI Taxonomy" id="1233043"/>
    <lineage>
        <taxon>Eukaryota</taxon>
        <taxon>Fungi</taxon>
        <taxon>Dikarya</taxon>
        <taxon>Ascomycota</taxon>
        <taxon>Saccharomycotina</taxon>
        <taxon>Lipomycetes</taxon>
        <taxon>Lipomycetales</taxon>
        <taxon>Lipomycetaceae</taxon>
        <taxon>Lipomyces</taxon>
    </lineage>
</organism>
<dbReference type="Proteomes" id="UP001489719">
    <property type="component" value="Unassembled WGS sequence"/>
</dbReference>
<comment type="caution">
    <text evidence="1">The sequence shown here is derived from an EMBL/GenBank/DDBJ whole genome shotgun (WGS) entry which is preliminary data.</text>
</comment>